<feature type="transmembrane region" description="Helical" evidence="7">
    <location>
        <begin position="491"/>
        <end position="515"/>
    </location>
</feature>
<dbReference type="Pfam" id="PF00085">
    <property type="entry name" value="Thioredoxin"/>
    <property type="match status" value="1"/>
</dbReference>
<keyword evidence="7" id="KW-0472">Membrane</keyword>
<dbReference type="InterPro" id="IPR036249">
    <property type="entry name" value="Thioredoxin-like_sf"/>
</dbReference>
<proteinExistence type="predicted"/>
<dbReference type="Gene3D" id="3.40.30.10">
    <property type="entry name" value="Glutaredoxin"/>
    <property type="match status" value="1"/>
</dbReference>
<name>A0ABM1DX07_PRICU</name>
<comment type="subcellular location">
    <subcellularLocation>
        <location evidence="1">Endoplasmic reticulum membrane</location>
        <topology evidence="1">Single-pass type IV membrane protein</topology>
    </subcellularLocation>
</comment>
<dbReference type="GeneID" id="106806857"/>
<keyword evidence="7" id="KW-1133">Transmembrane helix</keyword>
<comment type="function">
    <text evidence="4">Plays an important role in regulating the size of autophagosomes during the formation process.</text>
</comment>
<dbReference type="PANTHER" id="PTHR44303:SF2">
    <property type="entry name" value="DNAJ HOMOLOG SUBFAMILY C MEMBER 16"/>
    <property type="match status" value="1"/>
</dbReference>
<organism evidence="9 10">
    <name type="scientific">Priapulus caudatus</name>
    <name type="common">Priapulid worm</name>
    <dbReference type="NCBI Taxonomy" id="37621"/>
    <lineage>
        <taxon>Eukaryota</taxon>
        <taxon>Metazoa</taxon>
        <taxon>Ecdysozoa</taxon>
        <taxon>Scalidophora</taxon>
        <taxon>Priapulida</taxon>
        <taxon>Priapulimorpha</taxon>
        <taxon>Priapulimorphida</taxon>
        <taxon>Priapulidae</taxon>
        <taxon>Priapulus</taxon>
    </lineage>
</organism>
<evidence type="ECO:0000256" key="1">
    <source>
        <dbReference type="ARBA" id="ARBA00004163"/>
    </source>
</evidence>
<dbReference type="SUPFAM" id="SSF52833">
    <property type="entry name" value="Thioredoxin-like"/>
    <property type="match status" value="1"/>
</dbReference>
<dbReference type="PROSITE" id="PS50076">
    <property type="entry name" value="DNAJ_2"/>
    <property type="match status" value="1"/>
</dbReference>
<dbReference type="PANTHER" id="PTHR44303">
    <property type="entry name" value="DNAJ HOMOLOG SUBFAMILY C MEMBER 16"/>
    <property type="match status" value="1"/>
</dbReference>
<dbReference type="Pfam" id="PF00226">
    <property type="entry name" value="DnaJ"/>
    <property type="match status" value="1"/>
</dbReference>
<accession>A0ABM1DX07</accession>
<dbReference type="CDD" id="cd06257">
    <property type="entry name" value="DnaJ"/>
    <property type="match status" value="1"/>
</dbReference>
<evidence type="ECO:0000256" key="4">
    <source>
        <dbReference type="ARBA" id="ARBA00035002"/>
    </source>
</evidence>
<dbReference type="Gene3D" id="1.10.287.110">
    <property type="entry name" value="DnaJ domain"/>
    <property type="match status" value="1"/>
</dbReference>
<keyword evidence="3" id="KW-0072">Autophagy</keyword>
<keyword evidence="7" id="KW-0812">Transmembrane</keyword>
<dbReference type="PROSITE" id="PS00636">
    <property type="entry name" value="DNAJ_1"/>
    <property type="match status" value="1"/>
</dbReference>
<dbReference type="InterPro" id="IPR018253">
    <property type="entry name" value="DnaJ_domain_CS"/>
</dbReference>
<dbReference type="InterPro" id="IPR052448">
    <property type="entry name" value="DnaJ_C16_autophagy_reg"/>
</dbReference>
<sequence length="737" mass="84874">MFFFIRHPDKNQDPTAQDKFIAINEAYQLLSDSEQRKHYDNFGYTQDTPQRRGGGGFPRDFDPFEDFFQFHPGSGFTFRFGKSGAGTESVFSKQRITLWTYENTIVPKSKYKPYIIFAYKDWCMLCMHAELLWERLTKDLEGIGIGYATVHTQLQPELARRVRIHSVPEIAIVIDGRVFHHKDGVEKFSSIVGFVRTSFPYELVTLLRKQHYLDSFLDGGEENKVRVVYFGRHDKPKLRYLTVAFLFRDYARFMYGVAYRAETEAACARYGVPRDGETILIFKEDDDRPAASLSMLDIPTASMREFVDANKLLVLPRLSSPRHLDALCPVEASCTRRRVCIVLLVSRCADDLAHRAALRRYVARGGGAAGEHVRFAYVYREAQPEFVGSLLQEDDRLNDSVASVVIMWRPSEDKVKYEWVESGWSADPEFRSQEHLDTAIRSFLGGGCELTREAMLKNLIDEHAKSVVGRIVSRCLSLYEYIVWDITRDEFLPLFSIIISIAFILVGGYVMAYLVNLEEENVSRTKEERNELRKKKDLEKLPKAVSLYELHGGTYDGLVRLLKPGCRTIIIFVNDEIKQHLLERFVQTIYPYRCNKSLAFAYVQLETQTDWYRRLLLQTLGPIGSVRPLNINPKNCLGTVLSLNGHRKYYCIYHPKHPGLKKGKPTKQQKQQQQQQPNEAQLNGKFIGMDDTSSDSEADLVSDQVHNDPLTGLSNWLDRLFEGSVVRYPVEYWPIMN</sequence>
<keyword evidence="9" id="KW-1185">Reference proteome</keyword>
<evidence type="ECO:0000256" key="7">
    <source>
        <dbReference type="SAM" id="Phobius"/>
    </source>
</evidence>
<dbReference type="InterPro" id="IPR001623">
    <property type="entry name" value="DnaJ_domain"/>
</dbReference>
<gene>
    <name evidence="10" type="primary">LOC106806857</name>
</gene>
<dbReference type="Proteomes" id="UP000695022">
    <property type="component" value="Unplaced"/>
</dbReference>
<evidence type="ECO:0000259" key="8">
    <source>
        <dbReference type="PROSITE" id="PS50076"/>
    </source>
</evidence>
<feature type="domain" description="J" evidence="8">
    <location>
        <begin position="1"/>
        <end position="43"/>
    </location>
</feature>
<protein>
    <recommendedName>
        <fullName evidence="2">DnaJ homolog subfamily C member 16</fullName>
    </recommendedName>
    <alternativeName>
        <fullName evidence="5">Endoplasmic reticulum DNA J domain-containing protein 8</fullName>
    </alternativeName>
</protein>
<dbReference type="RefSeq" id="XP_014664478.1">
    <property type="nucleotide sequence ID" value="XM_014808992.1"/>
</dbReference>
<evidence type="ECO:0000313" key="10">
    <source>
        <dbReference type="RefSeq" id="XP_014664478.1"/>
    </source>
</evidence>
<dbReference type="InterPro" id="IPR013766">
    <property type="entry name" value="Thioredoxin_domain"/>
</dbReference>
<evidence type="ECO:0000256" key="5">
    <source>
        <dbReference type="ARBA" id="ARBA00035043"/>
    </source>
</evidence>
<dbReference type="InterPro" id="IPR036869">
    <property type="entry name" value="J_dom_sf"/>
</dbReference>
<evidence type="ECO:0000256" key="6">
    <source>
        <dbReference type="SAM" id="MobiDB-lite"/>
    </source>
</evidence>
<reference evidence="10" key="1">
    <citation type="submission" date="2025-08" db="UniProtKB">
        <authorList>
            <consortium name="RefSeq"/>
        </authorList>
    </citation>
    <scope>IDENTIFICATION</scope>
</reference>
<evidence type="ECO:0000256" key="2">
    <source>
        <dbReference type="ARBA" id="ARBA00020921"/>
    </source>
</evidence>
<dbReference type="SUPFAM" id="SSF46565">
    <property type="entry name" value="Chaperone J-domain"/>
    <property type="match status" value="1"/>
</dbReference>
<feature type="region of interest" description="Disordered" evidence="6">
    <location>
        <begin position="659"/>
        <end position="688"/>
    </location>
</feature>
<evidence type="ECO:0000256" key="3">
    <source>
        <dbReference type="ARBA" id="ARBA00023006"/>
    </source>
</evidence>
<dbReference type="PRINTS" id="PR00625">
    <property type="entry name" value="JDOMAIN"/>
</dbReference>
<evidence type="ECO:0000313" key="9">
    <source>
        <dbReference type="Proteomes" id="UP000695022"/>
    </source>
</evidence>